<dbReference type="EC" id="2.7.7.65" evidence="4"/>
<accession>A0ABW6SG35</accession>
<dbReference type="SMART" id="SM00086">
    <property type="entry name" value="PAC"/>
    <property type="match status" value="1"/>
</dbReference>
<keyword evidence="4" id="KW-0808">Transferase</keyword>
<evidence type="ECO:0000313" key="4">
    <source>
        <dbReference type="EMBL" id="MFF3575298.1"/>
    </source>
</evidence>
<dbReference type="NCBIfam" id="TIGR00254">
    <property type="entry name" value="GGDEF"/>
    <property type="match status" value="1"/>
</dbReference>
<dbReference type="InterPro" id="IPR052155">
    <property type="entry name" value="Biofilm_reg_signaling"/>
</dbReference>
<dbReference type="Gene3D" id="3.30.70.270">
    <property type="match status" value="1"/>
</dbReference>
<keyword evidence="4" id="KW-0548">Nucleotidyltransferase</keyword>
<dbReference type="Pfam" id="PF00990">
    <property type="entry name" value="GGDEF"/>
    <property type="match status" value="1"/>
</dbReference>
<dbReference type="PROSITE" id="PS50113">
    <property type="entry name" value="PAC"/>
    <property type="match status" value="1"/>
</dbReference>
<dbReference type="EMBL" id="JBIAQY010000065">
    <property type="protein sequence ID" value="MFF3575298.1"/>
    <property type="molecule type" value="Genomic_DNA"/>
</dbReference>
<evidence type="ECO:0000259" key="1">
    <source>
        <dbReference type="PROSITE" id="PS50112"/>
    </source>
</evidence>
<sequence length="343" mass="37800">MKGSNAVTEELRRPVHHHTRCERRRAEQQAFVLRDEVFRCVFDNAAMAMAIADTEGTLVYANRSLAEMIGVPVEQLRGISVYRFAHPGDQDEIDTVVFDCLVRAREGAVKLERRLVRADGSIGWAAFTISYVQGSGGLPDYLLAVGEDVTERRRLDEELHRQARYDSLTGVPNRRYLLERIEMLSAGACGDDRVGLCFVDLDGFKQINDRYGHGIGDQVLCAVASLLHEELAGEDCTLARIGGDEFVALLAPPVDDVRVVAVVDRMFAALAGPISVGDHSLWVSASIGAIIATAPNTDATTLLEAADRELYQAKTRSKDRWVLRILDTGPGQPPDTRRPEQPC</sequence>
<dbReference type="SUPFAM" id="SSF55785">
    <property type="entry name" value="PYP-like sensor domain (PAS domain)"/>
    <property type="match status" value="1"/>
</dbReference>
<dbReference type="InterPro" id="IPR000700">
    <property type="entry name" value="PAS-assoc_C"/>
</dbReference>
<dbReference type="InterPro" id="IPR043128">
    <property type="entry name" value="Rev_trsase/Diguanyl_cyclase"/>
</dbReference>
<evidence type="ECO:0000259" key="3">
    <source>
        <dbReference type="PROSITE" id="PS50887"/>
    </source>
</evidence>
<feature type="domain" description="PAC" evidence="2">
    <location>
        <begin position="109"/>
        <end position="161"/>
    </location>
</feature>
<keyword evidence="5" id="KW-1185">Reference proteome</keyword>
<protein>
    <submittedName>
        <fullName evidence="4">Diguanylate cyclase domain-containing protein</fullName>
        <ecNumber evidence="4">2.7.7.65</ecNumber>
    </submittedName>
</protein>
<dbReference type="InterPro" id="IPR029787">
    <property type="entry name" value="Nucleotide_cyclase"/>
</dbReference>
<dbReference type="InterPro" id="IPR001610">
    <property type="entry name" value="PAC"/>
</dbReference>
<dbReference type="Gene3D" id="3.30.450.20">
    <property type="entry name" value="PAS domain"/>
    <property type="match status" value="1"/>
</dbReference>
<dbReference type="CDD" id="cd00130">
    <property type="entry name" value="PAS"/>
    <property type="match status" value="1"/>
</dbReference>
<reference evidence="4 5" key="1">
    <citation type="submission" date="2024-10" db="EMBL/GenBank/DDBJ databases">
        <title>The Natural Products Discovery Center: Release of the First 8490 Sequenced Strains for Exploring Actinobacteria Biosynthetic Diversity.</title>
        <authorList>
            <person name="Kalkreuter E."/>
            <person name="Kautsar S.A."/>
            <person name="Yang D."/>
            <person name="Bader C.D."/>
            <person name="Teijaro C.N."/>
            <person name="Fluegel L."/>
            <person name="Davis C.M."/>
            <person name="Simpson J.R."/>
            <person name="Lauterbach L."/>
            <person name="Steele A.D."/>
            <person name="Gui C."/>
            <person name="Meng S."/>
            <person name="Li G."/>
            <person name="Viehrig K."/>
            <person name="Ye F."/>
            <person name="Su P."/>
            <person name="Kiefer A.F."/>
            <person name="Nichols A."/>
            <person name="Cepeda A.J."/>
            <person name="Yan W."/>
            <person name="Fan B."/>
            <person name="Jiang Y."/>
            <person name="Adhikari A."/>
            <person name="Zheng C.-J."/>
            <person name="Schuster L."/>
            <person name="Cowan T.M."/>
            <person name="Smanski M.J."/>
            <person name="Chevrette M.G."/>
            <person name="De Carvalho L.P.S."/>
            <person name="Shen B."/>
        </authorList>
    </citation>
    <scope>NUCLEOTIDE SEQUENCE [LARGE SCALE GENOMIC DNA]</scope>
    <source>
        <strain evidence="4 5">NPDC002593</strain>
    </source>
</reference>
<gene>
    <name evidence="4" type="ORF">ACFYXQ_47010</name>
</gene>
<dbReference type="InterPro" id="IPR000014">
    <property type="entry name" value="PAS"/>
</dbReference>
<dbReference type="GO" id="GO:0052621">
    <property type="term" value="F:diguanylate cyclase activity"/>
    <property type="evidence" value="ECO:0007669"/>
    <property type="project" value="UniProtKB-EC"/>
</dbReference>
<dbReference type="SMART" id="SM00091">
    <property type="entry name" value="PAS"/>
    <property type="match status" value="1"/>
</dbReference>
<dbReference type="NCBIfam" id="TIGR00229">
    <property type="entry name" value="sensory_box"/>
    <property type="match status" value="1"/>
</dbReference>
<dbReference type="PROSITE" id="PS50887">
    <property type="entry name" value="GGDEF"/>
    <property type="match status" value="1"/>
</dbReference>
<dbReference type="PANTHER" id="PTHR44757">
    <property type="entry name" value="DIGUANYLATE CYCLASE DGCP"/>
    <property type="match status" value="1"/>
</dbReference>
<dbReference type="InterPro" id="IPR035965">
    <property type="entry name" value="PAS-like_dom_sf"/>
</dbReference>
<comment type="caution">
    <text evidence="4">The sequence shown here is derived from an EMBL/GenBank/DDBJ whole genome shotgun (WGS) entry which is preliminary data.</text>
</comment>
<dbReference type="Proteomes" id="UP001601992">
    <property type="component" value="Unassembled WGS sequence"/>
</dbReference>
<name>A0ABW6SG35_9NOCA</name>
<dbReference type="Pfam" id="PF08448">
    <property type="entry name" value="PAS_4"/>
    <property type="match status" value="1"/>
</dbReference>
<dbReference type="PANTHER" id="PTHR44757:SF2">
    <property type="entry name" value="BIOFILM ARCHITECTURE MAINTENANCE PROTEIN MBAA"/>
    <property type="match status" value="1"/>
</dbReference>
<dbReference type="CDD" id="cd01949">
    <property type="entry name" value="GGDEF"/>
    <property type="match status" value="1"/>
</dbReference>
<dbReference type="SMART" id="SM00267">
    <property type="entry name" value="GGDEF"/>
    <property type="match status" value="1"/>
</dbReference>
<feature type="domain" description="PAS" evidence="1">
    <location>
        <begin position="34"/>
        <end position="108"/>
    </location>
</feature>
<dbReference type="RefSeq" id="WP_387407193.1">
    <property type="nucleotide sequence ID" value="NZ_JBIAQY010000065.1"/>
</dbReference>
<dbReference type="InterPro" id="IPR000160">
    <property type="entry name" value="GGDEF_dom"/>
</dbReference>
<dbReference type="PROSITE" id="PS50112">
    <property type="entry name" value="PAS"/>
    <property type="match status" value="1"/>
</dbReference>
<dbReference type="SUPFAM" id="SSF55073">
    <property type="entry name" value="Nucleotide cyclase"/>
    <property type="match status" value="1"/>
</dbReference>
<evidence type="ECO:0000313" key="5">
    <source>
        <dbReference type="Proteomes" id="UP001601992"/>
    </source>
</evidence>
<dbReference type="InterPro" id="IPR013656">
    <property type="entry name" value="PAS_4"/>
</dbReference>
<evidence type="ECO:0000259" key="2">
    <source>
        <dbReference type="PROSITE" id="PS50113"/>
    </source>
</evidence>
<feature type="domain" description="GGDEF" evidence="3">
    <location>
        <begin position="192"/>
        <end position="326"/>
    </location>
</feature>
<proteinExistence type="predicted"/>
<organism evidence="4 5">
    <name type="scientific">Nocardia jiangxiensis</name>
    <dbReference type="NCBI Taxonomy" id="282685"/>
    <lineage>
        <taxon>Bacteria</taxon>
        <taxon>Bacillati</taxon>
        <taxon>Actinomycetota</taxon>
        <taxon>Actinomycetes</taxon>
        <taxon>Mycobacteriales</taxon>
        <taxon>Nocardiaceae</taxon>
        <taxon>Nocardia</taxon>
    </lineage>
</organism>